<dbReference type="Gene3D" id="3.90.226.10">
    <property type="entry name" value="2-enoyl-CoA Hydratase, Chain A, domain 1"/>
    <property type="match status" value="1"/>
</dbReference>
<sequence length="388" mass="41355">MHAPLTRRAALALIAGTTLAAAAPRPEHADLFDRVWDEVDRRYWDRDRLGESWNTAYERYRPQAIAATDEAALYRILAAMLATVGDSHVYIRTPAAVRRDADADAGADSAQFGLSAWPTAGVWRVLSVRADGPAAAAGVRPGWLIDSVDGRPVDDDWHPRAGQSARFAFRDLTDRPRTLTLTSTLLPPEPPRRATRLPGDILLLAFDVFAGGEDRWIEDEIAADPPAALILDLRENEGGEALAVARVAGTLFDRKRTLLRRVARGKTLDVPTVGAGRRSYTGPLAVLVGPRSASGAEILAALVQDSGRGPVIGGTTAGAVTGAAQTKLPDGGELWVAVFDIRSAADVRLEGRGLFPAVPVTQSLADLRAGRDPVLARAQSLLAADNPA</sequence>
<dbReference type="SUPFAM" id="SSF52096">
    <property type="entry name" value="ClpP/crotonase"/>
    <property type="match status" value="1"/>
</dbReference>
<comment type="caution">
    <text evidence="3">The sequence shown here is derived from an EMBL/GenBank/DDBJ whole genome shotgun (WGS) entry which is preliminary data.</text>
</comment>
<dbReference type="GO" id="GO:0030288">
    <property type="term" value="C:outer membrane-bounded periplasmic space"/>
    <property type="evidence" value="ECO:0007669"/>
    <property type="project" value="TreeGrafter"/>
</dbReference>
<keyword evidence="3" id="KW-0645">Protease</keyword>
<keyword evidence="3" id="KW-0378">Hydrolase</keyword>
<feature type="chain" id="PRO_5030652488" evidence="1">
    <location>
        <begin position="23"/>
        <end position="388"/>
    </location>
</feature>
<dbReference type="CDD" id="cd07562">
    <property type="entry name" value="Peptidase_S41_TRI"/>
    <property type="match status" value="1"/>
</dbReference>
<gene>
    <name evidence="3" type="ORF">FHS99_001601</name>
</gene>
<keyword evidence="1" id="KW-0732">Signal</keyword>
<dbReference type="SUPFAM" id="SSF50156">
    <property type="entry name" value="PDZ domain-like"/>
    <property type="match status" value="1"/>
</dbReference>
<proteinExistence type="predicted"/>
<accession>A0A7W9F1B1</accession>
<dbReference type="Gene3D" id="2.30.42.10">
    <property type="match status" value="1"/>
</dbReference>
<dbReference type="Pfam" id="PF03572">
    <property type="entry name" value="Peptidase_S41"/>
    <property type="match status" value="1"/>
</dbReference>
<dbReference type="InterPro" id="IPR029045">
    <property type="entry name" value="ClpP/crotonase-like_dom_sf"/>
</dbReference>
<dbReference type="PANTHER" id="PTHR32060:SF30">
    <property type="entry name" value="CARBOXY-TERMINAL PROCESSING PROTEASE CTPA"/>
    <property type="match status" value="1"/>
</dbReference>
<dbReference type="Pfam" id="PF14684">
    <property type="entry name" value="Tricorn_C1"/>
    <property type="match status" value="1"/>
</dbReference>
<dbReference type="AlphaFoldDB" id="A0A7W9F1B1"/>
<name>A0A7W9F1B1_9SPHN</name>
<dbReference type="EMBL" id="JACIJR010000003">
    <property type="protein sequence ID" value="MBB5729123.1"/>
    <property type="molecule type" value="Genomic_DNA"/>
</dbReference>
<evidence type="ECO:0000313" key="3">
    <source>
        <dbReference type="EMBL" id="MBB5729123.1"/>
    </source>
</evidence>
<dbReference type="GO" id="GO:0007165">
    <property type="term" value="P:signal transduction"/>
    <property type="evidence" value="ECO:0007669"/>
    <property type="project" value="TreeGrafter"/>
</dbReference>
<dbReference type="GO" id="GO:0004252">
    <property type="term" value="F:serine-type endopeptidase activity"/>
    <property type="evidence" value="ECO:0007669"/>
    <property type="project" value="UniProtKB-EC"/>
</dbReference>
<dbReference type="EC" id="3.4.21.102" evidence="3"/>
<dbReference type="InterPro" id="IPR036034">
    <property type="entry name" value="PDZ_sf"/>
</dbReference>
<feature type="domain" description="Tail specific protease" evidence="2">
    <location>
        <begin position="174"/>
        <end position="361"/>
    </location>
</feature>
<evidence type="ECO:0000259" key="2">
    <source>
        <dbReference type="SMART" id="SM00245"/>
    </source>
</evidence>
<evidence type="ECO:0000256" key="1">
    <source>
        <dbReference type="SAM" id="SignalP"/>
    </source>
</evidence>
<organism evidence="3 4">
    <name type="scientific">Sphingomonas prati</name>
    <dbReference type="NCBI Taxonomy" id="1843237"/>
    <lineage>
        <taxon>Bacteria</taxon>
        <taxon>Pseudomonadati</taxon>
        <taxon>Pseudomonadota</taxon>
        <taxon>Alphaproteobacteria</taxon>
        <taxon>Sphingomonadales</taxon>
        <taxon>Sphingomonadaceae</taxon>
        <taxon>Sphingomonas</taxon>
    </lineage>
</organism>
<dbReference type="Gene3D" id="3.30.750.44">
    <property type="match status" value="1"/>
</dbReference>
<dbReference type="InterPro" id="IPR005151">
    <property type="entry name" value="Tail-specific_protease"/>
</dbReference>
<keyword evidence="4" id="KW-1185">Reference proteome</keyword>
<dbReference type="SMART" id="SM00245">
    <property type="entry name" value="TSPc"/>
    <property type="match status" value="1"/>
</dbReference>
<dbReference type="RefSeq" id="WP_157174726.1">
    <property type="nucleotide sequence ID" value="NZ_BMJP01000002.1"/>
</dbReference>
<dbReference type="Proteomes" id="UP000546701">
    <property type="component" value="Unassembled WGS sequence"/>
</dbReference>
<protein>
    <submittedName>
        <fullName evidence="3">Carboxyl-terminal processing protease</fullName>
        <ecNumber evidence="3">3.4.21.102</ecNumber>
    </submittedName>
</protein>
<dbReference type="PANTHER" id="PTHR32060">
    <property type="entry name" value="TAIL-SPECIFIC PROTEASE"/>
    <property type="match status" value="1"/>
</dbReference>
<dbReference type="OrthoDB" id="9758793at2"/>
<evidence type="ECO:0000313" key="4">
    <source>
        <dbReference type="Proteomes" id="UP000546701"/>
    </source>
</evidence>
<dbReference type="InterPro" id="IPR028204">
    <property type="entry name" value="Tricorn_C1"/>
</dbReference>
<feature type="signal peptide" evidence="1">
    <location>
        <begin position="1"/>
        <end position="22"/>
    </location>
</feature>
<reference evidence="3 4" key="1">
    <citation type="submission" date="2020-08" db="EMBL/GenBank/DDBJ databases">
        <title>Genomic Encyclopedia of Type Strains, Phase IV (KMG-IV): sequencing the most valuable type-strain genomes for metagenomic binning, comparative biology and taxonomic classification.</title>
        <authorList>
            <person name="Goeker M."/>
        </authorList>
    </citation>
    <scope>NUCLEOTIDE SEQUENCE [LARGE SCALE GENOMIC DNA]</scope>
    <source>
        <strain evidence="3 4">DSM 103336</strain>
    </source>
</reference>
<dbReference type="GO" id="GO:0006508">
    <property type="term" value="P:proteolysis"/>
    <property type="evidence" value="ECO:0007669"/>
    <property type="project" value="UniProtKB-KW"/>
</dbReference>